<evidence type="ECO:0000256" key="1">
    <source>
        <dbReference type="SAM" id="MobiDB-lite"/>
    </source>
</evidence>
<keyword evidence="3" id="KW-1185">Reference proteome</keyword>
<reference evidence="2" key="1">
    <citation type="journal article" date="2019" name="bioRxiv">
        <title>The Genome of the Zebra Mussel, Dreissena polymorpha: A Resource for Invasive Species Research.</title>
        <authorList>
            <person name="McCartney M.A."/>
            <person name="Auch B."/>
            <person name="Kono T."/>
            <person name="Mallez S."/>
            <person name="Zhang Y."/>
            <person name="Obille A."/>
            <person name="Becker A."/>
            <person name="Abrahante J.E."/>
            <person name="Garbe J."/>
            <person name="Badalamenti J.P."/>
            <person name="Herman A."/>
            <person name="Mangelson H."/>
            <person name="Liachko I."/>
            <person name="Sullivan S."/>
            <person name="Sone E.D."/>
            <person name="Koren S."/>
            <person name="Silverstein K.A.T."/>
            <person name="Beckman K.B."/>
            <person name="Gohl D.M."/>
        </authorList>
    </citation>
    <scope>NUCLEOTIDE SEQUENCE</scope>
    <source>
        <strain evidence="2">Duluth1</strain>
        <tissue evidence="2">Whole animal</tissue>
    </source>
</reference>
<feature type="compositionally biased region" description="Polar residues" evidence="1">
    <location>
        <begin position="10"/>
        <end position="23"/>
    </location>
</feature>
<feature type="compositionally biased region" description="Polar residues" evidence="1">
    <location>
        <begin position="58"/>
        <end position="70"/>
    </location>
</feature>
<organism evidence="2 3">
    <name type="scientific">Dreissena polymorpha</name>
    <name type="common">Zebra mussel</name>
    <name type="synonym">Mytilus polymorpha</name>
    <dbReference type="NCBI Taxonomy" id="45954"/>
    <lineage>
        <taxon>Eukaryota</taxon>
        <taxon>Metazoa</taxon>
        <taxon>Spiralia</taxon>
        <taxon>Lophotrochozoa</taxon>
        <taxon>Mollusca</taxon>
        <taxon>Bivalvia</taxon>
        <taxon>Autobranchia</taxon>
        <taxon>Heteroconchia</taxon>
        <taxon>Euheterodonta</taxon>
        <taxon>Imparidentia</taxon>
        <taxon>Neoheterodontei</taxon>
        <taxon>Myida</taxon>
        <taxon>Dreissenoidea</taxon>
        <taxon>Dreissenidae</taxon>
        <taxon>Dreissena</taxon>
    </lineage>
</organism>
<reference evidence="2" key="2">
    <citation type="submission" date="2020-11" db="EMBL/GenBank/DDBJ databases">
        <authorList>
            <person name="McCartney M.A."/>
            <person name="Auch B."/>
            <person name="Kono T."/>
            <person name="Mallez S."/>
            <person name="Becker A."/>
            <person name="Gohl D.M."/>
            <person name="Silverstein K.A.T."/>
            <person name="Koren S."/>
            <person name="Bechman K.B."/>
            <person name="Herman A."/>
            <person name="Abrahante J.E."/>
            <person name="Garbe J."/>
        </authorList>
    </citation>
    <scope>NUCLEOTIDE SEQUENCE</scope>
    <source>
        <strain evidence="2">Duluth1</strain>
        <tissue evidence="2">Whole animal</tissue>
    </source>
</reference>
<evidence type="ECO:0000313" key="2">
    <source>
        <dbReference type="EMBL" id="KAH3842403.1"/>
    </source>
</evidence>
<gene>
    <name evidence="2" type="ORF">DPMN_115899</name>
</gene>
<feature type="compositionally biased region" description="Polar residues" evidence="1">
    <location>
        <begin position="37"/>
        <end position="51"/>
    </location>
</feature>
<dbReference type="AlphaFoldDB" id="A0A9D4KMS2"/>
<dbReference type="EMBL" id="JAIWYP010000004">
    <property type="protein sequence ID" value="KAH3842403.1"/>
    <property type="molecule type" value="Genomic_DNA"/>
</dbReference>
<feature type="region of interest" description="Disordered" evidence="1">
    <location>
        <begin position="1"/>
        <end position="80"/>
    </location>
</feature>
<name>A0A9D4KMS2_DREPO</name>
<sequence length="104" mass="10970">MMPVKPRCVNQGSTGINQGSTGNDWDEPGLHPESIKMFNTSGMNRESQGRTGNDWRGTGNNQDGTRNNWDGTIAPPGPYRPGKSYGNALVVADGAPVNAGSVPV</sequence>
<accession>A0A9D4KMS2</accession>
<evidence type="ECO:0000313" key="3">
    <source>
        <dbReference type="Proteomes" id="UP000828390"/>
    </source>
</evidence>
<dbReference type="Proteomes" id="UP000828390">
    <property type="component" value="Unassembled WGS sequence"/>
</dbReference>
<comment type="caution">
    <text evidence="2">The sequence shown here is derived from an EMBL/GenBank/DDBJ whole genome shotgun (WGS) entry which is preliminary data.</text>
</comment>
<protein>
    <submittedName>
        <fullName evidence="2">Uncharacterized protein</fullName>
    </submittedName>
</protein>
<proteinExistence type="predicted"/>